<evidence type="ECO:0000313" key="2">
    <source>
        <dbReference type="Proteomes" id="UP000516173"/>
    </source>
</evidence>
<dbReference type="GO" id="GO:0003677">
    <property type="term" value="F:DNA binding"/>
    <property type="evidence" value="ECO:0007669"/>
    <property type="project" value="InterPro"/>
</dbReference>
<proteinExistence type="predicted"/>
<dbReference type="InterPro" id="IPR004401">
    <property type="entry name" value="YbaB/EbfC"/>
</dbReference>
<dbReference type="GeneID" id="80349216"/>
<keyword evidence="2" id="KW-1185">Reference proteome</keyword>
<gene>
    <name evidence="1" type="ORF">NWFMUON74_47630</name>
</gene>
<evidence type="ECO:0000313" key="1">
    <source>
        <dbReference type="EMBL" id="BCK56991.1"/>
    </source>
</evidence>
<dbReference type="EMBL" id="AP023396">
    <property type="protein sequence ID" value="BCK56991.1"/>
    <property type="molecule type" value="Genomic_DNA"/>
</dbReference>
<dbReference type="Gene3D" id="3.30.1310.10">
    <property type="entry name" value="Nucleoid-associated protein YbaB-like domain"/>
    <property type="match status" value="1"/>
</dbReference>
<dbReference type="RefSeq" id="WP_187683959.1">
    <property type="nucleotide sequence ID" value="NZ_AP023396.1"/>
</dbReference>
<name>A0A7G1KQ50_9NOCA</name>
<sequence length="156" mass="16692">MDRPDFDALSSANNEMKKLVDSLLDGLDQQRADLPGVCERLSQSRTSAWSSDKLVQVTVDAYGIVVDVQLTANAFQAGPPARLARSITEAARAAAEAAQHRRAEILAPITDTAGALPDLPDLFPGAPSLREVREIVGAAARTAPGVRRDRDSEDED</sequence>
<dbReference type="Pfam" id="PF02575">
    <property type="entry name" value="YbaB_DNA_bd"/>
    <property type="match status" value="1"/>
</dbReference>
<dbReference type="KEGG" id="nwl:NWFMUON74_47630"/>
<evidence type="ECO:0008006" key="3">
    <source>
        <dbReference type="Google" id="ProtNLM"/>
    </source>
</evidence>
<dbReference type="AlphaFoldDB" id="A0A7G1KQ50"/>
<dbReference type="SUPFAM" id="SSF82607">
    <property type="entry name" value="YbaB-like"/>
    <property type="match status" value="1"/>
</dbReference>
<dbReference type="Proteomes" id="UP000516173">
    <property type="component" value="Chromosome"/>
</dbReference>
<organism evidence="1 2">
    <name type="scientific">Nocardia wallacei</name>
    <dbReference type="NCBI Taxonomy" id="480035"/>
    <lineage>
        <taxon>Bacteria</taxon>
        <taxon>Bacillati</taxon>
        <taxon>Actinomycetota</taxon>
        <taxon>Actinomycetes</taxon>
        <taxon>Mycobacteriales</taxon>
        <taxon>Nocardiaceae</taxon>
        <taxon>Nocardia</taxon>
    </lineage>
</organism>
<protein>
    <recommendedName>
        <fullName evidence="3">DNA-binding protein</fullName>
    </recommendedName>
</protein>
<accession>A0A7G1KQ50</accession>
<reference evidence="1 2" key="1">
    <citation type="submission" date="2020-08" db="EMBL/GenBank/DDBJ databases">
        <title>Genome Sequencing of Nocardia wallacei strain FMUON74 and assembly.</title>
        <authorList>
            <person name="Toyokawa M."/>
            <person name="Uesaka K."/>
        </authorList>
    </citation>
    <scope>NUCLEOTIDE SEQUENCE [LARGE SCALE GENOMIC DNA]</scope>
    <source>
        <strain evidence="1 2">FMUON74</strain>
    </source>
</reference>
<dbReference type="InterPro" id="IPR036894">
    <property type="entry name" value="YbaB-like_sf"/>
</dbReference>